<dbReference type="PANTHER" id="PTHR30111">
    <property type="entry name" value="33 KDA CHAPERONIN"/>
    <property type="match status" value="1"/>
</dbReference>
<dbReference type="SUPFAM" id="SSF64397">
    <property type="entry name" value="Hsp33 domain"/>
    <property type="match status" value="1"/>
</dbReference>
<gene>
    <name evidence="6" type="ORF">CDQ92_12345</name>
</gene>
<keyword evidence="7" id="KW-1185">Reference proteome</keyword>
<dbReference type="SUPFAM" id="SSF118352">
    <property type="entry name" value="HSP33 redox switch-like"/>
    <property type="match status" value="1"/>
</dbReference>
<evidence type="ECO:0000256" key="4">
    <source>
        <dbReference type="ARBA" id="ARBA00023186"/>
    </source>
</evidence>
<accession>A0A246JRN1</accession>
<keyword evidence="2" id="KW-0862">Zinc</keyword>
<dbReference type="GO" id="GO:0042026">
    <property type="term" value="P:protein refolding"/>
    <property type="evidence" value="ECO:0007669"/>
    <property type="project" value="TreeGrafter"/>
</dbReference>
<keyword evidence="3" id="KW-1015">Disulfide bond</keyword>
<dbReference type="AlphaFoldDB" id="A0A246JRN1"/>
<dbReference type="GO" id="GO:0051082">
    <property type="term" value="F:unfolded protein binding"/>
    <property type="evidence" value="ECO:0007669"/>
    <property type="project" value="InterPro"/>
</dbReference>
<dbReference type="Gene3D" id="3.90.1280.10">
    <property type="entry name" value="HSP33 redox switch-like"/>
    <property type="match status" value="1"/>
</dbReference>
<protein>
    <submittedName>
        <fullName evidence="6">Molecular chaperone Hsp33</fullName>
    </submittedName>
</protein>
<evidence type="ECO:0000313" key="7">
    <source>
        <dbReference type="Proteomes" id="UP000197361"/>
    </source>
</evidence>
<dbReference type="GO" id="GO:0005737">
    <property type="term" value="C:cytoplasm"/>
    <property type="evidence" value="ECO:0007669"/>
    <property type="project" value="InterPro"/>
</dbReference>
<dbReference type="OrthoDB" id="9793753at2"/>
<reference evidence="6 7" key="1">
    <citation type="journal article" date="2010" name="Int. J. Syst. Evol. Microbiol.">
        <title>Sphingopyxis bauzanensis sp. nov., a psychrophilic bacterium isolated from soil.</title>
        <authorList>
            <person name="Zhang D.C."/>
            <person name="Liu H.C."/>
            <person name="Xin Y.H."/>
            <person name="Zhou Y.G."/>
            <person name="Schinner F."/>
            <person name="Margesin R."/>
        </authorList>
    </citation>
    <scope>NUCLEOTIDE SEQUENCE [LARGE SCALE GENOMIC DNA]</scope>
    <source>
        <strain evidence="6 7">DSM 22271</strain>
    </source>
</reference>
<sequence length="323" mass="35508">MRRNRFCCGHSASCEFDSVSDEIIETWFDQPLLFTIAARHVRGRLVRLGPTLNTIIAAHNYPPVAEKLLGEALVLTVLLGSTLKDESGQMTLQAQTGGGPIELLVCDYRGGELRGYLKFDAERLAAVGPDPTLFALFGEGFLAITFDQATTDERYQGIVPLEGASIGEAAEHYFEQSEQISSLIRLAARHDHEAGCVAGGLLLQHLPEGEVGRDRLHVRHDTPEWDHARTVAATLKPEELTDPAHSLETLAWRLFHEDEVRVEPGVIVSRGCRCSTDYFAGVLAQFPETERVDMADDSGRIVVDCAFCSRIFPIPLGEISAPN</sequence>
<proteinExistence type="predicted"/>
<dbReference type="InterPro" id="IPR016153">
    <property type="entry name" value="Heat_shock_Hsp33_N"/>
</dbReference>
<dbReference type="InterPro" id="IPR000397">
    <property type="entry name" value="Heat_shock_Hsp33"/>
</dbReference>
<dbReference type="GO" id="GO:0044183">
    <property type="term" value="F:protein folding chaperone"/>
    <property type="evidence" value="ECO:0007669"/>
    <property type="project" value="TreeGrafter"/>
</dbReference>
<evidence type="ECO:0000256" key="1">
    <source>
        <dbReference type="ARBA" id="ARBA00022490"/>
    </source>
</evidence>
<name>A0A246JRN1_9SPHN</name>
<dbReference type="CDD" id="cd00498">
    <property type="entry name" value="Hsp33"/>
    <property type="match status" value="1"/>
</dbReference>
<evidence type="ECO:0000256" key="5">
    <source>
        <dbReference type="ARBA" id="ARBA00023284"/>
    </source>
</evidence>
<keyword evidence="1" id="KW-0963">Cytoplasm</keyword>
<keyword evidence="5" id="KW-0676">Redox-active center</keyword>
<dbReference type="PANTHER" id="PTHR30111:SF1">
    <property type="entry name" value="33 KDA CHAPERONIN"/>
    <property type="match status" value="1"/>
</dbReference>
<dbReference type="InterPro" id="IPR016154">
    <property type="entry name" value="Heat_shock_Hsp33_C"/>
</dbReference>
<dbReference type="PIRSF" id="PIRSF005261">
    <property type="entry name" value="Heat_shock_Hsp33"/>
    <property type="match status" value="1"/>
</dbReference>
<comment type="caution">
    <text evidence="6">The sequence shown here is derived from an EMBL/GenBank/DDBJ whole genome shotgun (WGS) entry which is preliminary data.</text>
</comment>
<dbReference type="Gene3D" id="1.10.287.480">
    <property type="entry name" value="helix hairpin bin"/>
    <property type="match status" value="1"/>
</dbReference>
<dbReference type="Gene3D" id="3.55.30.10">
    <property type="entry name" value="Hsp33 domain"/>
    <property type="match status" value="1"/>
</dbReference>
<evidence type="ECO:0000313" key="6">
    <source>
        <dbReference type="EMBL" id="OWQ95593.1"/>
    </source>
</evidence>
<organism evidence="6 7">
    <name type="scientific">Sphingopyxis bauzanensis</name>
    <dbReference type="NCBI Taxonomy" id="651663"/>
    <lineage>
        <taxon>Bacteria</taxon>
        <taxon>Pseudomonadati</taxon>
        <taxon>Pseudomonadota</taxon>
        <taxon>Alphaproteobacteria</taxon>
        <taxon>Sphingomonadales</taxon>
        <taxon>Sphingomonadaceae</taxon>
        <taxon>Sphingopyxis</taxon>
    </lineage>
</organism>
<dbReference type="Pfam" id="PF01430">
    <property type="entry name" value="HSP33"/>
    <property type="match status" value="1"/>
</dbReference>
<dbReference type="EMBL" id="NISK01000003">
    <property type="protein sequence ID" value="OWQ95593.1"/>
    <property type="molecule type" value="Genomic_DNA"/>
</dbReference>
<keyword evidence="4" id="KW-0143">Chaperone</keyword>
<evidence type="ECO:0000256" key="3">
    <source>
        <dbReference type="ARBA" id="ARBA00023157"/>
    </source>
</evidence>
<dbReference type="InterPro" id="IPR023212">
    <property type="entry name" value="Hsp33_helix_hairpin_bin_dom_sf"/>
</dbReference>
<dbReference type="Proteomes" id="UP000197361">
    <property type="component" value="Unassembled WGS sequence"/>
</dbReference>
<evidence type="ECO:0000256" key="2">
    <source>
        <dbReference type="ARBA" id="ARBA00022833"/>
    </source>
</evidence>